<keyword evidence="1" id="KW-1133">Transmembrane helix</keyword>
<evidence type="ECO:0000256" key="1">
    <source>
        <dbReference type="SAM" id="Phobius"/>
    </source>
</evidence>
<dbReference type="GO" id="GO:0004175">
    <property type="term" value="F:endopeptidase activity"/>
    <property type="evidence" value="ECO:0007669"/>
    <property type="project" value="UniProtKB-ARBA"/>
</dbReference>
<comment type="caution">
    <text evidence="3">The sequence shown here is derived from an EMBL/GenBank/DDBJ whole genome shotgun (WGS) entry which is preliminary data.</text>
</comment>
<dbReference type="OrthoDB" id="9777755at2"/>
<keyword evidence="1" id="KW-0812">Transmembrane</keyword>
<feature type="domain" description="CAAX prenyl protease 2/Lysostaphin resistance protein A-like" evidence="2">
    <location>
        <begin position="147"/>
        <end position="235"/>
    </location>
</feature>
<reference evidence="4" key="1">
    <citation type="submission" date="2015-07" db="EMBL/GenBank/DDBJ databases">
        <authorList>
            <consortium name="Consortium for Microbial Forensics and Genomics (microFORGE)"/>
            <person name="Knight B.M."/>
            <person name="Roberts D.P."/>
            <person name="Lin D."/>
            <person name="Hari K."/>
            <person name="Fletcher J."/>
            <person name="Melcher U."/>
            <person name="Blagden T."/>
            <person name="Winegar R.A."/>
        </authorList>
    </citation>
    <scope>NUCLEOTIDE SEQUENCE [LARGE SCALE GENOMIC DNA]</scope>
    <source>
        <strain evidence="4">DSM 23493</strain>
    </source>
</reference>
<accession>A0A0K9FBL4</accession>
<keyword evidence="1" id="KW-0472">Membrane</keyword>
<feature type="transmembrane region" description="Helical" evidence="1">
    <location>
        <begin position="6"/>
        <end position="23"/>
    </location>
</feature>
<dbReference type="Pfam" id="PF02517">
    <property type="entry name" value="Rce1-like"/>
    <property type="match status" value="1"/>
</dbReference>
<feature type="transmembrane region" description="Helical" evidence="1">
    <location>
        <begin position="35"/>
        <end position="58"/>
    </location>
</feature>
<evidence type="ECO:0000313" key="3">
    <source>
        <dbReference type="EMBL" id="KMY31622.1"/>
    </source>
</evidence>
<feature type="transmembrane region" description="Helical" evidence="1">
    <location>
        <begin position="224"/>
        <end position="246"/>
    </location>
</feature>
<feature type="transmembrane region" description="Helical" evidence="1">
    <location>
        <begin position="84"/>
        <end position="100"/>
    </location>
</feature>
<dbReference type="Proteomes" id="UP000037326">
    <property type="component" value="Unassembled WGS sequence"/>
</dbReference>
<sequence>MSYLVQLLIFGITGSLVYYGVYYGTPLLIKKGVPLIYAFWFFLWFPVMSLFPISLLLYHLEGNTWTWQIFLERFRFNPLTENDWYWVVGAIVFTIFFDQLLEPLGKFFARFPMFAPPSYLPAPFNPLRRMELPPSEFFGVTLYGNWKMLTIFIPLHLFAMLSEEIMWRGFFLPIQQEIFGNWAWVVNGLLWAWVIHACLKWHFINMLPSMLIAPWIAQFTNSTWASFATHSIGNSLLWILLLAGVIKKAKPQNINII</sequence>
<feature type="transmembrane region" description="Helical" evidence="1">
    <location>
        <begin position="182"/>
        <end position="204"/>
    </location>
</feature>
<dbReference type="AlphaFoldDB" id="A0A0K9FBL4"/>
<name>A0A0K9FBL4_9BACI</name>
<proteinExistence type="predicted"/>
<feature type="transmembrane region" description="Helical" evidence="1">
    <location>
        <begin position="144"/>
        <end position="161"/>
    </location>
</feature>
<protein>
    <recommendedName>
        <fullName evidence="2">CAAX prenyl protease 2/Lysostaphin resistance protein A-like domain-containing protein</fullName>
    </recommendedName>
</protein>
<dbReference type="EMBL" id="LFXJ01000005">
    <property type="protein sequence ID" value="KMY31622.1"/>
    <property type="molecule type" value="Genomic_DNA"/>
</dbReference>
<dbReference type="InterPro" id="IPR003675">
    <property type="entry name" value="Rce1/LyrA-like_dom"/>
</dbReference>
<evidence type="ECO:0000313" key="4">
    <source>
        <dbReference type="Proteomes" id="UP000037326"/>
    </source>
</evidence>
<organism evidence="3 4">
    <name type="scientific">Lysinibacillus xylanilyticus</name>
    <dbReference type="NCBI Taxonomy" id="582475"/>
    <lineage>
        <taxon>Bacteria</taxon>
        <taxon>Bacillati</taxon>
        <taxon>Bacillota</taxon>
        <taxon>Bacilli</taxon>
        <taxon>Bacillales</taxon>
        <taxon>Bacillaceae</taxon>
        <taxon>Lysinibacillus</taxon>
    </lineage>
</organism>
<gene>
    <name evidence="3" type="ORF">ACZ11_05265</name>
</gene>
<dbReference type="GO" id="GO:0080120">
    <property type="term" value="P:CAAX-box protein maturation"/>
    <property type="evidence" value="ECO:0007669"/>
    <property type="project" value="UniProtKB-ARBA"/>
</dbReference>
<evidence type="ECO:0000259" key="2">
    <source>
        <dbReference type="Pfam" id="PF02517"/>
    </source>
</evidence>
<dbReference type="PATRIC" id="fig|582475.4.peg.488"/>